<organism evidence="1 2">
    <name type="scientific">Celeribacter baekdonensis</name>
    <dbReference type="NCBI Taxonomy" id="875171"/>
    <lineage>
        <taxon>Bacteria</taxon>
        <taxon>Pseudomonadati</taxon>
        <taxon>Pseudomonadota</taxon>
        <taxon>Alphaproteobacteria</taxon>
        <taxon>Rhodobacterales</taxon>
        <taxon>Roseobacteraceae</taxon>
        <taxon>Celeribacter</taxon>
    </lineage>
</organism>
<evidence type="ECO:0000313" key="1">
    <source>
        <dbReference type="EMBL" id="SDF97329.1"/>
    </source>
</evidence>
<accession>A0A1G7QH85</accession>
<dbReference type="InterPro" id="IPR027417">
    <property type="entry name" value="P-loop_NTPase"/>
</dbReference>
<dbReference type="SUPFAM" id="SSF52540">
    <property type="entry name" value="P-loop containing nucleoside triphosphate hydrolases"/>
    <property type="match status" value="1"/>
</dbReference>
<evidence type="ECO:0000313" key="2">
    <source>
        <dbReference type="Proteomes" id="UP000182284"/>
    </source>
</evidence>
<name>A0A1G7QH85_9RHOB</name>
<protein>
    <recommendedName>
        <fullName evidence="3">Sulfotransferase family protein</fullName>
    </recommendedName>
</protein>
<dbReference type="Gene3D" id="3.40.50.300">
    <property type="entry name" value="P-loop containing nucleotide triphosphate hydrolases"/>
    <property type="match status" value="1"/>
</dbReference>
<evidence type="ECO:0008006" key="3">
    <source>
        <dbReference type="Google" id="ProtNLM"/>
    </source>
</evidence>
<dbReference type="EMBL" id="FNBL01000009">
    <property type="protein sequence ID" value="SDF97329.1"/>
    <property type="molecule type" value="Genomic_DNA"/>
</dbReference>
<dbReference type="AlphaFoldDB" id="A0A1G7QH85"/>
<reference evidence="1 2" key="1">
    <citation type="submission" date="2016-10" db="EMBL/GenBank/DDBJ databases">
        <authorList>
            <person name="de Groot N.N."/>
        </authorList>
    </citation>
    <scope>NUCLEOTIDE SEQUENCE [LARGE SCALE GENOMIC DNA]</scope>
    <source>
        <strain evidence="1 2">DSM 27375</strain>
    </source>
</reference>
<sequence>MPKLVIHMGTHKTATTHIQDTLYKNRRLLRTHGLVYPTLGHERGHHGLASGWIPLGPRYSYKNPERRLQTLNRGILRRMKASDTVFISSEEFSRWNPRHVEMAQLRGLVSDFDEIKVICALRTQSGFIQSVYQQVSDDRNPGNIDAYVETVVERDLVEGLFTNYHRLVRHISDGFDLNEIRLINYERASAQEGGIVGAVLQEAGIQIDPKALQPFDAQRHSNVSPEPLATFAANFIAHTHKAPQWLVRAAGKTVIETFGAETRTTLFSKAQIDTLIETYEPKNRALERLIAATQPKFRMTPIDAPLQGRATRNQIGAEFFQALSRKMIKIKQEAHG</sequence>
<dbReference type="RefSeq" id="WP_074646144.1">
    <property type="nucleotide sequence ID" value="NZ_FNBL01000009.1"/>
</dbReference>
<dbReference type="OrthoDB" id="547419at2"/>
<gene>
    <name evidence="1" type="ORF">SAMN04488117_109115</name>
</gene>
<proteinExistence type="predicted"/>
<dbReference type="Proteomes" id="UP000182284">
    <property type="component" value="Unassembled WGS sequence"/>
</dbReference>